<name>E4YFU2_OIKDI</name>
<dbReference type="EMBL" id="FN654502">
    <property type="protein sequence ID" value="CBY34366.1"/>
    <property type="molecule type" value="Genomic_DNA"/>
</dbReference>
<dbReference type="InterPro" id="IPR032396">
    <property type="entry name" value="SAS-6_N"/>
</dbReference>
<keyword evidence="2" id="KW-0963">Cytoplasm</keyword>
<accession>E4YFU2</accession>
<dbReference type="PANTHER" id="PTHR44281:SF2">
    <property type="entry name" value="SPINDLE ASSEMBLY ABNORMAL PROTEIN 6 HOMOLOG"/>
    <property type="match status" value="1"/>
</dbReference>
<feature type="region of interest" description="Disordered" evidence="6">
    <location>
        <begin position="525"/>
        <end position="553"/>
    </location>
</feature>
<dbReference type="InterPro" id="IPR038558">
    <property type="entry name" value="SAS-6_N_sf"/>
</dbReference>
<evidence type="ECO:0000256" key="1">
    <source>
        <dbReference type="ARBA" id="ARBA00004300"/>
    </source>
</evidence>
<keyword evidence="5" id="KW-0131">Cell cycle</keyword>
<organism evidence="8">
    <name type="scientific">Oikopleura dioica</name>
    <name type="common">Tunicate</name>
    <dbReference type="NCBI Taxonomy" id="34765"/>
    <lineage>
        <taxon>Eukaryota</taxon>
        <taxon>Metazoa</taxon>
        <taxon>Chordata</taxon>
        <taxon>Tunicata</taxon>
        <taxon>Appendicularia</taxon>
        <taxon>Copelata</taxon>
        <taxon>Oikopleuridae</taxon>
        <taxon>Oikopleura</taxon>
    </lineage>
</organism>
<dbReference type="PANTHER" id="PTHR44281">
    <property type="entry name" value="SPINDLE ASSEMBLY ABNORMAL PROTEIN 6 HOMOLOG"/>
    <property type="match status" value="1"/>
</dbReference>
<dbReference type="GO" id="GO:0005813">
    <property type="term" value="C:centrosome"/>
    <property type="evidence" value="ECO:0007669"/>
    <property type="project" value="UniProtKB-SubCell"/>
</dbReference>
<keyword evidence="4" id="KW-0206">Cytoskeleton</keyword>
<dbReference type="Gene3D" id="2.170.210.20">
    <property type="entry name" value="Spindle assembly abnormal protein 6, N-terminal domain"/>
    <property type="match status" value="1"/>
</dbReference>
<feature type="domain" description="Spindle assembly abnormal protein 6 N-terminal" evidence="7">
    <location>
        <begin position="5"/>
        <end position="127"/>
    </location>
</feature>
<dbReference type="GO" id="GO:0007099">
    <property type="term" value="P:centriole replication"/>
    <property type="evidence" value="ECO:0007669"/>
    <property type="project" value="TreeGrafter"/>
</dbReference>
<dbReference type="Pfam" id="PF16531">
    <property type="entry name" value="SAS-6_N"/>
    <property type="match status" value="1"/>
</dbReference>
<feature type="region of interest" description="Disordered" evidence="6">
    <location>
        <begin position="470"/>
        <end position="499"/>
    </location>
</feature>
<evidence type="ECO:0000256" key="6">
    <source>
        <dbReference type="SAM" id="MobiDB-lite"/>
    </source>
</evidence>
<evidence type="ECO:0000313" key="8">
    <source>
        <dbReference type="EMBL" id="CBY34366.1"/>
    </source>
</evidence>
<dbReference type="AlphaFoldDB" id="E4YFU2"/>
<proteinExistence type="predicted"/>
<gene>
    <name evidence="8" type="ORF">GSOID_T00024387001</name>
</gene>
<protein>
    <recommendedName>
        <fullName evidence="7">Spindle assembly abnormal protein 6 N-terminal domain-containing protein</fullName>
    </recommendedName>
</protein>
<evidence type="ECO:0000256" key="4">
    <source>
        <dbReference type="ARBA" id="ARBA00023212"/>
    </source>
</evidence>
<feature type="region of interest" description="Disordered" evidence="6">
    <location>
        <begin position="277"/>
        <end position="302"/>
    </location>
</feature>
<dbReference type="CDD" id="cd10142">
    <property type="entry name" value="HD_SAS6_N"/>
    <property type="match status" value="1"/>
</dbReference>
<evidence type="ECO:0000256" key="5">
    <source>
        <dbReference type="ARBA" id="ARBA00023306"/>
    </source>
</evidence>
<reference evidence="8" key="1">
    <citation type="journal article" date="2010" name="Science">
        <title>Plasticity of animal genome architecture unmasked by rapid evolution of a pelagic tunicate.</title>
        <authorList>
            <person name="Denoeud F."/>
            <person name="Henriet S."/>
            <person name="Mungpakdee S."/>
            <person name="Aury J.M."/>
            <person name="Da Silva C."/>
            <person name="Brinkmann H."/>
            <person name="Mikhaleva J."/>
            <person name="Olsen L.C."/>
            <person name="Jubin C."/>
            <person name="Canestro C."/>
            <person name="Bouquet J.M."/>
            <person name="Danks G."/>
            <person name="Poulain J."/>
            <person name="Campsteijn C."/>
            <person name="Adamski M."/>
            <person name="Cross I."/>
            <person name="Yadetie F."/>
            <person name="Muffato M."/>
            <person name="Louis A."/>
            <person name="Butcher S."/>
            <person name="Tsagkogeorga G."/>
            <person name="Konrad A."/>
            <person name="Singh S."/>
            <person name="Jensen M.F."/>
            <person name="Cong E.H."/>
            <person name="Eikeseth-Otteraa H."/>
            <person name="Noel B."/>
            <person name="Anthouard V."/>
            <person name="Porcel B.M."/>
            <person name="Kachouri-Lafond R."/>
            <person name="Nishino A."/>
            <person name="Ugolini M."/>
            <person name="Chourrout P."/>
            <person name="Nishida H."/>
            <person name="Aasland R."/>
            <person name="Huzurbazar S."/>
            <person name="Westhof E."/>
            <person name="Delsuc F."/>
            <person name="Lehrach H."/>
            <person name="Reinhardt R."/>
            <person name="Weissenbach J."/>
            <person name="Roy S.W."/>
            <person name="Artiguenave F."/>
            <person name="Postlethwait J.H."/>
            <person name="Manak J.R."/>
            <person name="Thompson E.M."/>
            <person name="Jaillon O."/>
            <person name="Du Pasquier L."/>
            <person name="Boudinot P."/>
            <person name="Liberles D.A."/>
            <person name="Volff J.N."/>
            <person name="Philippe H."/>
            <person name="Lenhard B."/>
            <person name="Roest Crollius H."/>
            <person name="Wincker P."/>
            <person name="Chourrout D."/>
        </authorList>
    </citation>
    <scope>NUCLEOTIDE SEQUENCE [LARGE SCALE GENOMIC DNA]</scope>
</reference>
<dbReference type="GO" id="GO:0005814">
    <property type="term" value="C:centriole"/>
    <property type="evidence" value="ECO:0007669"/>
    <property type="project" value="TreeGrafter"/>
</dbReference>
<evidence type="ECO:0000259" key="7">
    <source>
        <dbReference type="Pfam" id="PF16531"/>
    </source>
</evidence>
<keyword evidence="3" id="KW-0175">Coiled coil</keyword>
<sequence length="553" mass="63677">MTEILYSNTVNVLLSREQVVRHWLKLEIEKNFTVHEKSYRIRLTDPTDFFFLYTKTIAEADYNLLKAEQQLSIDFHTFPSILIELINETTDSSPSKRIEVTCHTLRANLSIVEPRKIRNITELNLELLPADDSEQKVYLASSLKQLQTVSAESNHRNETKIDQLQKQLSETTKRLEDINNELESLKIRGEGKTEEIRLEYEAKINEEKRKALRAEQDARVDFDAKKGALETAFDSERRRFELKISDLENVKEELSQKKIRAENTVREQKIRIDQLTHEQSRIKHENQKTEKHKNELDKKAQSREEQLFTLKSELASKTLEINELKTNISRMSYQTRTAEDQQASKDEKLQQIQAHSHKLERDNEVLVADLAKANEIIGRKMDESKNLKDKYRRNSEIIKKQEKLLTDKDSDIKKLATKLRQDGEVKQKLEAKQAETSGELETVREKLQAAINKNSQDDKVIQYLSRNKQLNAQKPSDSSTNPYAQQIASQRAHTTQSAHSIAPSLAGDFSVGNLLSKLQSTPILSEVNGLPPFRPSPVSSQLCLPKPGENNSR</sequence>
<evidence type="ECO:0000256" key="2">
    <source>
        <dbReference type="ARBA" id="ARBA00022490"/>
    </source>
</evidence>
<evidence type="ECO:0000256" key="3">
    <source>
        <dbReference type="ARBA" id="ARBA00023054"/>
    </source>
</evidence>
<dbReference type="Proteomes" id="UP000011014">
    <property type="component" value="Unassembled WGS sequence"/>
</dbReference>
<comment type="subcellular location">
    <subcellularLocation>
        <location evidence="1">Cytoplasm</location>
        <location evidence="1">Cytoskeleton</location>
        <location evidence="1">Microtubule organizing center</location>
        <location evidence="1">Centrosome</location>
    </subcellularLocation>
</comment>